<protein>
    <submittedName>
        <fullName evidence="1">Uncharacterized protein</fullName>
    </submittedName>
</protein>
<dbReference type="EMBL" id="ML143528">
    <property type="protein sequence ID" value="TBU22734.1"/>
    <property type="molecule type" value="Genomic_DNA"/>
</dbReference>
<name>A0A4Q9M6T1_9APHY</name>
<gene>
    <name evidence="1" type="ORF">BD311DRAFT_126492</name>
</gene>
<reference evidence="1" key="1">
    <citation type="submission" date="2019-01" db="EMBL/GenBank/DDBJ databases">
        <title>Draft genome sequences of three monokaryotic isolates of the white-rot basidiomycete fungus Dichomitus squalens.</title>
        <authorList>
            <consortium name="DOE Joint Genome Institute"/>
            <person name="Lopez S.C."/>
            <person name="Andreopoulos B."/>
            <person name="Pangilinan J."/>
            <person name="Lipzen A."/>
            <person name="Riley R."/>
            <person name="Ahrendt S."/>
            <person name="Ng V."/>
            <person name="Barry K."/>
            <person name="Daum C."/>
            <person name="Grigoriev I.V."/>
            <person name="Hilden K.S."/>
            <person name="Makela M.R."/>
            <person name="de Vries R.P."/>
        </authorList>
    </citation>
    <scope>NUCLEOTIDE SEQUENCE [LARGE SCALE GENOMIC DNA]</scope>
    <source>
        <strain evidence="1">OM18370.1</strain>
    </source>
</reference>
<accession>A0A4Q9M6T1</accession>
<dbReference type="Proteomes" id="UP000292957">
    <property type="component" value="Unassembled WGS sequence"/>
</dbReference>
<proteinExistence type="predicted"/>
<organism evidence="1">
    <name type="scientific">Dichomitus squalens</name>
    <dbReference type="NCBI Taxonomy" id="114155"/>
    <lineage>
        <taxon>Eukaryota</taxon>
        <taxon>Fungi</taxon>
        <taxon>Dikarya</taxon>
        <taxon>Basidiomycota</taxon>
        <taxon>Agaricomycotina</taxon>
        <taxon>Agaricomycetes</taxon>
        <taxon>Polyporales</taxon>
        <taxon>Polyporaceae</taxon>
        <taxon>Dichomitus</taxon>
    </lineage>
</organism>
<dbReference type="AlphaFoldDB" id="A0A4Q9M6T1"/>
<sequence length="131" mass="14409">MSVKPFIQTFPPIMESLLNMVDGKVGLPKGIVAGLHEPEPFSGYKTRVSIRKNAESSIRGPDRGSFALLLTSPKPVNYGSQEPLADNRKVAGQRFEMTASVPETGTGPKLTCECRPSTSKWTHASTRWTRY</sequence>
<evidence type="ECO:0000313" key="1">
    <source>
        <dbReference type="EMBL" id="TBU22734.1"/>
    </source>
</evidence>